<dbReference type="PANTHER" id="PTHR18871:SF2">
    <property type="entry name" value="CENTROSOMAL PROTEIN OF 112 KDA"/>
    <property type="match status" value="1"/>
</dbReference>
<gene>
    <name evidence="3" type="ORF">OXX778_LOCUS13168</name>
</gene>
<keyword evidence="1" id="KW-0175">Coiled coil</keyword>
<dbReference type="Proteomes" id="UP000663879">
    <property type="component" value="Unassembled WGS sequence"/>
</dbReference>
<keyword evidence="4" id="KW-1185">Reference proteome</keyword>
<protein>
    <recommendedName>
        <fullName evidence="2">DUF4485 domain-containing protein</fullName>
    </recommendedName>
</protein>
<evidence type="ECO:0000256" key="1">
    <source>
        <dbReference type="SAM" id="Coils"/>
    </source>
</evidence>
<dbReference type="InterPro" id="IPR027831">
    <property type="entry name" value="DUF4485"/>
</dbReference>
<evidence type="ECO:0000259" key="2">
    <source>
        <dbReference type="Pfam" id="PF14846"/>
    </source>
</evidence>
<dbReference type="EMBL" id="CAJNOC010002485">
    <property type="protein sequence ID" value="CAF0936063.1"/>
    <property type="molecule type" value="Genomic_DNA"/>
</dbReference>
<dbReference type="PANTHER" id="PTHR18871">
    <property type="entry name" value="CENTROSOMAL PROTEIN OF 112 KDA"/>
    <property type="match status" value="1"/>
</dbReference>
<evidence type="ECO:0000313" key="4">
    <source>
        <dbReference type="Proteomes" id="UP000663879"/>
    </source>
</evidence>
<dbReference type="OrthoDB" id="78101at2759"/>
<proteinExistence type="predicted"/>
<dbReference type="InterPro" id="IPR055310">
    <property type="entry name" value="CEP112"/>
</dbReference>
<feature type="domain" description="DUF4485" evidence="2">
    <location>
        <begin position="28"/>
        <end position="113"/>
    </location>
</feature>
<name>A0A814BZ50_9BILA</name>
<accession>A0A814BZ50</accession>
<reference evidence="3" key="1">
    <citation type="submission" date="2021-02" db="EMBL/GenBank/DDBJ databases">
        <authorList>
            <person name="Nowell W R."/>
        </authorList>
    </citation>
    <scope>NUCLEOTIDE SEQUENCE</scope>
    <source>
        <strain evidence="3">Ploen Becks lab</strain>
    </source>
</reference>
<organism evidence="3 4">
    <name type="scientific">Brachionus calyciflorus</name>
    <dbReference type="NCBI Taxonomy" id="104777"/>
    <lineage>
        <taxon>Eukaryota</taxon>
        <taxon>Metazoa</taxon>
        <taxon>Spiralia</taxon>
        <taxon>Gnathifera</taxon>
        <taxon>Rotifera</taxon>
        <taxon>Eurotatoria</taxon>
        <taxon>Monogononta</taxon>
        <taxon>Pseudotrocha</taxon>
        <taxon>Ploima</taxon>
        <taxon>Brachionidae</taxon>
        <taxon>Brachionus</taxon>
    </lineage>
</organism>
<dbReference type="Pfam" id="PF14846">
    <property type="entry name" value="DUF4485"/>
    <property type="match status" value="1"/>
</dbReference>
<dbReference type="AlphaFoldDB" id="A0A814BZ50"/>
<comment type="caution">
    <text evidence="3">The sequence shown here is derived from an EMBL/GenBank/DDBJ whole genome shotgun (WGS) entry which is preliminary data.</text>
</comment>
<evidence type="ECO:0000313" key="3">
    <source>
        <dbReference type="EMBL" id="CAF0936063.1"/>
    </source>
</evidence>
<sequence length="840" mass="100618">MSKNIEIDFTPLNDMRYETMNLNTLYQLDSEFDQHLANMKKYILELKEKKSKQLCALWIKKLCEISDTGDMCLDLKNLRNMYSARLLYILENCDNLQTPFNERPPNDSLKPLEDLDIKTARSVNNKQQETSTHTEIPIHRNLKTDLGMYTLKHDFPADLNLDTCQFMNNFNQNSFITKIQEEKTLKTNFECQLRMLEAKFKEEKCYLQQIHTNEIQKILDRKNNELESLKSNFGKKKKDYEENVHTLEKKIQTLQKEIGTQRDENEVKFNEYKLRIDSIYEKRFNETEKKFTEMINKYEKDKFEMQIQHAKAFQDLVDETNVRLKKVEFEYNEQQNINDKVIIELENRTNLLKAEMEKNIMLIKTLEMDNKEKHSLIESLDKKLKDEAKKNLDLEHNLHRLKENYKKESETLNQKMQSCVNEKGKENDNLKKKMHNLKEEMANYKSEMDKKCENLNQIIKEKEGHLCNAMNTIKQQKLQAESALNELKKEIEANSTKLYEEMRQQMNKCENDLAKTKSSKEKQSKEYQKQLDEIKKDHKKDIENLLGKFENEKNKIKNEHNSDIDKILKNHENIYEQIQQQFQQQINENNKVYKQRIDETTKNTIDLENRIIQLEQELLDANTLRKHQIAELGQLREDEKNKINRNYESEIENLKIKIDQDELIYKKKLNELEERYEADLQRLQKQNEERVKKLNKTINELEEDLEKSKLEIRKLRDHLDKEKNNSFIRIEEEKNSVKKYCQNQISNLEKELHQEVIRYKNAEKKLRELSLEQDQYVTKLKMQYEEKLKGLLPNDAKKDYEETISALKNQIDSLQQRTILLQSELDERNQLVSSSETGSI</sequence>
<feature type="coiled-coil region" evidence="1">
    <location>
        <begin position="377"/>
        <end position="824"/>
    </location>
</feature>
<feature type="coiled-coil region" evidence="1">
    <location>
        <begin position="179"/>
        <end position="264"/>
    </location>
</feature>